<keyword evidence="1" id="KW-0645">Protease</keyword>
<protein>
    <submittedName>
        <fullName evidence="5">Gag-Pol polyprotein</fullName>
    </submittedName>
</protein>
<gene>
    <name evidence="5" type="ORF">Tci_006384</name>
</gene>
<dbReference type="InterPro" id="IPR001584">
    <property type="entry name" value="Integrase_cat-core"/>
</dbReference>
<dbReference type="PANTHER" id="PTHR11439">
    <property type="entry name" value="GAG-POL-RELATED RETROTRANSPOSON"/>
    <property type="match status" value="1"/>
</dbReference>
<evidence type="ECO:0000256" key="1">
    <source>
        <dbReference type="ARBA" id="ARBA00022750"/>
    </source>
</evidence>
<dbReference type="InterPro" id="IPR013103">
    <property type="entry name" value="RVT_2"/>
</dbReference>
<feature type="region of interest" description="Disordered" evidence="3">
    <location>
        <begin position="2210"/>
        <end position="2245"/>
    </location>
</feature>
<dbReference type="Pfam" id="PF00665">
    <property type="entry name" value="rve"/>
    <property type="match status" value="1"/>
</dbReference>
<feature type="compositionally biased region" description="Basic and acidic residues" evidence="3">
    <location>
        <begin position="1946"/>
        <end position="1969"/>
    </location>
</feature>
<evidence type="ECO:0000256" key="2">
    <source>
        <dbReference type="SAM" id="Coils"/>
    </source>
</evidence>
<dbReference type="Pfam" id="PF07727">
    <property type="entry name" value="RVT_2"/>
    <property type="match status" value="1"/>
</dbReference>
<accession>A0A6L2JC16</accession>
<dbReference type="InterPro" id="IPR054722">
    <property type="entry name" value="PolX-like_BBD"/>
</dbReference>
<feature type="region of interest" description="Disordered" evidence="3">
    <location>
        <begin position="1816"/>
        <end position="1984"/>
    </location>
</feature>
<feature type="compositionally biased region" description="Acidic residues" evidence="3">
    <location>
        <begin position="1851"/>
        <end position="1897"/>
    </location>
</feature>
<comment type="caution">
    <text evidence="5">The sequence shown here is derived from an EMBL/GenBank/DDBJ whole genome shotgun (WGS) entry which is preliminary data.</text>
</comment>
<dbReference type="InterPro" id="IPR036397">
    <property type="entry name" value="RNaseH_sf"/>
</dbReference>
<dbReference type="SUPFAM" id="SSF53098">
    <property type="entry name" value="Ribonuclease H-like"/>
    <property type="match status" value="1"/>
</dbReference>
<feature type="compositionally biased region" description="Basic and acidic residues" evidence="3">
    <location>
        <begin position="1898"/>
        <end position="1907"/>
    </location>
</feature>
<dbReference type="PANTHER" id="PTHR11439:SF483">
    <property type="entry name" value="PEPTIDE SYNTHASE GLIP-LIKE, PUTATIVE (AFU_ORTHOLOGUE AFUA_3G12920)-RELATED"/>
    <property type="match status" value="1"/>
</dbReference>
<sequence>MELYMLNRQHGWMILESFESGPLLWPSIKENGVTRLKKYFELSPTEAIQADCDVKATNIILQGLTLEVYALVSTHKVAKELWERMQMLMQGTSLTKQERECKLYDEFDKFAYKKGESLRDYYLRFSLLLNDVNIYNMKLEQFQSYHPQQLQPQASTYQSSQYATQYHPPQYASQAPSSIPLSLTYPANDFQSSVNHNVYNPSSSMPHVDYALAVYQQSEFSSPDTRLVVLGRHNSMTAGSSRPYTSGSSGTSGKQRVIVCYNCKGEAQANRQVLQEEELEFLADPCIAETSSTQYAVTNNAAYQADDLDAYDSNCDELNSAKIALMVNLSHYGYDNLVEINQDNKNINEILTTELERYKNQEGILKEKNNVDNASVSYEHSLEIEKLKHTLSEHLKEKESLEQKVTLLTNDFQKEESRNIDKELALEKQVKELNNIVFKRNQSAQTVHMLTKPQFFHDHSTRQALGFQNLCYLKRAQQLKPKLYDGSIIKKSDSIVIYDSEETLMLVEESRSKMIQKQNEPIMFEKKAELSAEQAFWSRYSVQPEEPNLSSRTTIVEVPKELPKVSKAVEQHCVEKNKFQDKMKNVLKDNERLLEQAISIDIMNIVVHDCVNFADKTVKEKVLVITALKETLSRLKGKVVVNEAVSLHSIDHELLKIDVAPLAPKLRNNRTAHTDYLRHTQEEIANLREIVESERLLNPLNTSLDYAYTKAISSVTNSKLNVNADLKCATCNGCLYSDNHDSCVLAKDVTTVGHIWRPTGRIFTLVGTVFPLTRIATTTIVPLREPIPIKSNTDKPVVTLVYSRKSKATKKKVPVSNLKINKSVVVQIVLWYLDSGCSKHMTGDRSQLINFVQKFLGTVKFENDHVAKIMGYGDYKIGNVMISRVYYVEGLDHNLFSLNFGAINHLARQGPVRGIPKLKFEKDHLCSACAMGKSTKKSHKPKSEDTNQEKLYLLHMDLCGPMRTESVNGKKYILVIVDDYSRFTWVKFLRSKDEAPDFIIKFLKMIQVRLKVPVRHIQTDNGTEFVNQTLREYNEEVGISHETSVARSPQQNDFDELTVMASKQSSSGPALNKMTPVTISSGLVQKSSSSTPYVPPSRNDWNLLFQPMFDELLNPPPSVDHQAPEVIALIVDVIPPVHDDSTGSPSSTTIDQDAPSASKSHTTAETQSIVIPQDVEEDNLDSEVAHMGNDPLFGVPIPKVTSVQSSSTVSPHQIMQPDHQIPQHTSKWTKDHPLNIIEAMQEELNEFERLEVWEFIPRPDKVMVITLKWIYKVKLDELGGILKNKARLVARGYRQEERIDFEESFALASRLEAIQIFLAYAAHKTMPDGFVNQENPNHVYKLKKAPYGLKQAPRAWNGNDLLLISQSPRGIFINQSKYALESLKKYGFESCNPVDTPMVEKSKLDEDKEGKAVDPSHYCGMIGTLLYLTSSRPDLQFAICMCARYQARPTKKYVHAFKRIFRYLCGTVHRGLWYPKDSSVALTAFADADHAGCQDTRRSTSGSVKFLREMLISWSSKRQKSVTISSTEAKYIALSGCCAQILWMRSQLSDYGLGFNKILIYCDNRSAIALCCNNVENGVIKLYFVNTEYQLADLFTKALDRDRIEFLINKLGMRSFTPETLKQLMDEVDETMDTTIDQQMAIDEALVPTAQRLKIGRSNFCLLSDIKSKESTLQLVYDVMHICPFFKAFLVTADVDILHICLRVHGQSFVEPPFEEEILAFIRFLGHSAAIRTLTDEKQAPKPKASVRRTRSSSDTSITPSTAAASPRLTASAKGKQTAKASKAKSISALSEVAMTEAQQLKLVTKRSMQQMHIYQPSGSGADEETGSKPGVPDVPTDESEEELSWNSTDNEGDDNEEKDDEGDEEDEGDDGEEGHGDDDDDEDDNGKEGNDDDDDQEVVRDDVKDDEKDDEEEGGDDEQEYNDDESDEEIRDEESFDPIPQTPENNKDEGDGEKDQVLNIGEEERHVEEEEEDELYRDQQSSSVSSQFVTSMLNPTFDVGMESIFETTSQLDVQTPTSVAPLPISAPTMMPSTIATITTTSQAPILPTTVPSNIIQNLPNFGSLFCFDDRLMSLEANFSQAMQTNQFARAVSAILGIVNQYMDQRMHEAVKVAVQIQSDRLREEAQRENDEFIKTVDENMKNIIKEQVKEQVKVQVSKIFSRIKQAVNEQLEAEVLTRSSHSSRTSYAVAADLFEMELKKILIEKIESNKSAGRSTQASRSRQASASESALAKEPMETTSQMEEPSHLKFDMAIHESIQPWISELAKQADTRSSFNELMDTPLDFSNFLINQLKVDTLTPEHLAGPTYELMKGSCKSLVELEYHLEEVFKATTDQLDRVNPEGQQYPHNLLQPLPLIPNNQGRRVISFEHFINNDLEYLRGGASSRKYTTSITKTNAVDYRHIKWIEDLVPRTMWIEEPIGYDKHALWGVSYWGRKRQQFYGFVVNRESTHDVYSKRRIIVVTELKIIKWHSYKHLDWITVRRDDDKLYKFKEGYFKRLRIQDIEDIIVIQMRVEDLQLGVESYQKKLNLTKLDSYRSDLKRKEAYIAYSNPRGFIYHNKDKRNTLIRIDELHKFSDGTLTDVRTALDDRLKGIRMQYFPQLIWRKSDKDRAAAMIQAIDKRLKTRRIMRSLERFVGGRLYEGDFRMLQRTI</sequence>
<organism evidence="5">
    <name type="scientific">Tanacetum cinerariifolium</name>
    <name type="common">Dalmatian daisy</name>
    <name type="synonym">Chrysanthemum cinerariifolium</name>
    <dbReference type="NCBI Taxonomy" id="118510"/>
    <lineage>
        <taxon>Eukaryota</taxon>
        <taxon>Viridiplantae</taxon>
        <taxon>Streptophyta</taxon>
        <taxon>Embryophyta</taxon>
        <taxon>Tracheophyta</taxon>
        <taxon>Spermatophyta</taxon>
        <taxon>Magnoliopsida</taxon>
        <taxon>eudicotyledons</taxon>
        <taxon>Gunneridae</taxon>
        <taxon>Pentapetalae</taxon>
        <taxon>asterids</taxon>
        <taxon>campanulids</taxon>
        <taxon>Asterales</taxon>
        <taxon>Asteraceae</taxon>
        <taxon>Asteroideae</taxon>
        <taxon>Anthemideae</taxon>
        <taxon>Anthemidinae</taxon>
        <taxon>Tanacetum</taxon>
    </lineage>
</organism>
<dbReference type="Pfam" id="PF22936">
    <property type="entry name" value="Pol_BBD"/>
    <property type="match status" value="1"/>
</dbReference>
<dbReference type="SUPFAM" id="SSF56672">
    <property type="entry name" value="DNA/RNA polymerases"/>
    <property type="match status" value="1"/>
</dbReference>
<feature type="compositionally biased region" description="Polar residues" evidence="3">
    <location>
        <begin position="1142"/>
        <end position="1167"/>
    </location>
</feature>
<feature type="compositionally biased region" description="Low complexity" evidence="3">
    <location>
        <begin position="1753"/>
        <end position="1779"/>
    </location>
</feature>
<name>A0A6L2JC16_TANCI</name>
<keyword evidence="1" id="KW-0064">Aspartyl protease</keyword>
<dbReference type="InterPro" id="IPR012337">
    <property type="entry name" value="RNaseH-like_sf"/>
</dbReference>
<dbReference type="InterPro" id="IPR043502">
    <property type="entry name" value="DNA/RNA_pol_sf"/>
</dbReference>
<proteinExistence type="predicted"/>
<keyword evidence="2" id="KW-0175">Coiled coil</keyword>
<dbReference type="EMBL" id="BKCJ010000573">
    <property type="protein sequence ID" value="GEU34406.1"/>
    <property type="molecule type" value="Genomic_DNA"/>
</dbReference>
<keyword evidence="1" id="KW-0378">Hydrolase</keyword>
<dbReference type="PROSITE" id="PS50994">
    <property type="entry name" value="INTEGRASE"/>
    <property type="match status" value="1"/>
</dbReference>
<feature type="region of interest" description="Disordered" evidence="3">
    <location>
        <begin position="1138"/>
        <end position="1167"/>
    </location>
</feature>
<feature type="compositionally biased region" description="Low complexity" evidence="3">
    <location>
        <begin position="2212"/>
        <end position="2233"/>
    </location>
</feature>
<evidence type="ECO:0000256" key="3">
    <source>
        <dbReference type="SAM" id="MobiDB-lite"/>
    </source>
</evidence>
<dbReference type="GO" id="GO:0015074">
    <property type="term" value="P:DNA integration"/>
    <property type="evidence" value="ECO:0007669"/>
    <property type="project" value="InterPro"/>
</dbReference>
<feature type="compositionally biased region" description="Acidic residues" evidence="3">
    <location>
        <begin position="1908"/>
        <end position="1937"/>
    </location>
</feature>
<dbReference type="Gene3D" id="3.30.420.10">
    <property type="entry name" value="Ribonuclease H-like superfamily/Ribonuclease H"/>
    <property type="match status" value="1"/>
</dbReference>
<dbReference type="GO" id="GO:0003676">
    <property type="term" value="F:nucleic acid binding"/>
    <property type="evidence" value="ECO:0007669"/>
    <property type="project" value="InterPro"/>
</dbReference>
<feature type="coiled-coil region" evidence="2">
    <location>
        <begin position="341"/>
        <end position="418"/>
    </location>
</feature>
<dbReference type="CDD" id="cd09272">
    <property type="entry name" value="RNase_HI_RT_Ty1"/>
    <property type="match status" value="1"/>
</dbReference>
<evidence type="ECO:0000313" key="5">
    <source>
        <dbReference type="EMBL" id="GEU34406.1"/>
    </source>
</evidence>
<dbReference type="GO" id="GO:0004190">
    <property type="term" value="F:aspartic-type endopeptidase activity"/>
    <property type="evidence" value="ECO:0007669"/>
    <property type="project" value="UniProtKB-KW"/>
</dbReference>
<reference evidence="5" key="1">
    <citation type="journal article" date="2019" name="Sci. Rep.">
        <title>Draft genome of Tanacetum cinerariifolium, the natural source of mosquito coil.</title>
        <authorList>
            <person name="Yamashiro T."/>
            <person name="Shiraishi A."/>
            <person name="Satake H."/>
            <person name="Nakayama K."/>
        </authorList>
    </citation>
    <scope>NUCLEOTIDE SEQUENCE</scope>
</reference>
<feature type="domain" description="Integrase catalytic" evidence="4">
    <location>
        <begin position="937"/>
        <end position="1056"/>
    </location>
</feature>
<feature type="coiled-coil region" evidence="2">
    <location>
        <begin position="2112"/>
        <end position="2143"/>
    </location>
</feature>
<evidence type="ECO:0000259" key="4">
    <source>
        <dbReference type="PROSITE" id="PS50994"/>
    </source>
</evidence>
<feature type="region of interest" description="Disordered" evidence="3">
    <location>
        <begin position="1735"/>
        <end position="1779"/>
    </location>
</feature>